<accession>A0A0S4WRD3</accession>
<name>A0A0S4WRD3_RALSL</name>
<dbReference type="EMBL" id="LN899820">
    <property type="protein sequence ID" value="CUV53890.1"/>
    <property type="molecule type" value="Genomic_DNA"/>
</dbReference>
<gene>
    <name evidence="1" type="ORF">RUN215_v1_190009</name>
</gene>
<proteinExistence type="predicted"/>
<sequence>MEDTMKNSRAKVAALQILPIALIAPPFDSSAGAAGESVQQIHTQDV</sequence>
<organism evidence="1">
    <name type="scientific">Ralstonia solanacearum</name>
    <name type="common">Pseudomonas solanacearum</name>
    <dbReference type="NCBI Taxonomy" id="305"/>
    <lineage>
        <taxon>Bacteria</taxon>
        <taxon>Pseudomonadati</taxon>
        <taxon>Pseudomonadota</taxon>
        <taxon>Betaproteobacteria</taxon>
        <taxon>Burkholderiales</taxon>
        <taxon>Burkholderiaceae</taxon>
        <taxon>Ralstonia</taxon>
        <taxon>Ralstonia solanacearum species complex</taxon>
    </lineage>
</organism>
<evidence type="ECO:0000313" key="1">
    <source>
        <dbReference type="EMBL" id="CUV53890.1"/>
    </source>
</evidence>
<reference evidence="1" key="1">
    <citation type="submission" date="2015-10" db="EMBL/GenBank/DDBJ databases">
        <authorList>
            <person name="Gilbert D.G."/>
        </authorList>
    </citation>
    <scope>NUCLEOTIDE SEQUENCE</scope>
    <source>
        <strain evidence="1">Phyl III-seqv23</strain>
    </source>
</reference>
<protein>
    <submittedName>
        <fullName evidence="1">Uncharacterized protein</fullName>
    </submittedName>
</protein>
<dbReference type="AlphaFoldDB" id="A0A0S4WRD3"/>